<evidence type="ECO:0000256" key="2">
    <source>
        <dbReference type="ARBA" id="ARBA00022475"/>
    </source>
</evidence>
<reference evidence="7" key="1">
    <citation type="journal article" name="DNA Res.">
        <title>The physiological potential of anammox bacteria as revealed by their core genome structure.</title>
        <authorList>
            <person name="Okubo T."/>
            <person name="Toyoda A."/>
            <person name="Fukuhara K."/>
            <person name="Uchiyama I."/>
            <person name="Harigaya Y."/>
            <person name="Kuroiwa M."/>
            <person name="Suzuki T."/>
            <person name="Murakami Y."/>
            <person name="Suwa Y."/>
            <person name="Takami H."/>
        </authorList>
    </citation>
    <scope>NUCLEOTIDE SEQUENCE</scope>
    <source>
        <strain evidence="7">317325-2</strain>
    </source>
</reference>
<keyword evidence="4 6" id="KW-1133">Transmembrane helix</keyword>
<evidence type="ECO:0000256" key="5">
    <source>
        <dbReference type="ARBA" id="ARBA00023136"/>
    </source>
</evidence>
<feature type="transmembrane region" description="Helical" evidence="6">
    <location>
        <begin position="229"/>
        <end position="249"/>
    </location>
</feature>
<accession>A0A809R8R1</accession>
<dbReference type="AlphaFoldDB" id="A0A809R8R1"/>
<evidence type="ECO:0000313" key="8">
    <source>
        <dbReference type="Proteomes" id="UP000662873"/>
    </source>
</evidence>
<keyword evidence="2" id="KW-1003">Cell membrane</keyword>
<dbReference type="EMBL" id="AP021858">
    <property type="protein sequence ID" value="BBO23953.1"/>
    <property type="molecule type" value="Genomic_DNA"/>
</dbReference>
<feature type="transmembrane region" description="Helical" evidence="6">
    <location>
        <begin position="80"/>
        <end position="97"/>
    </location>
</feature>
<dbReference type="Proteomes" id="UP000662873">
    <property type="component" value="Chromosome"/>
</dbReference>
<dbReference type="PANTHER" id="PTHR32196">
    <property type="entry name" value="ABC TRANSPORTER PERMEASE PROTEIN YPHD-RELATED-RELATED"/>
    <property type="match status" value="1"/>
</dbReference>
<evidence type="ECO:0000313" key="7">
    <source>
        <dbReference type="EMBL" id="BBO23953.1"/>
    </source>
</evidence>
<comment type="subcellular location">
    <subcellularLocation>
        <location evidence="1">Cell membrane</location>
        <topology evidence="1">Multi-pass membrane protein</topology>
    </subcellularLocation>
</comment>
<dbReference type="GO" id="GO:0005886">
    <property type="term" value="C:plasma membrane"/>
    <property type="evidence" value="ECO:0007669"/>
    <property type="project" value="UniProtKB-SubCell"/>
</dbReference>
<feature type="transmembrane region" description="Helical" evidence="6">
    <location>
        <begin position="12"/>
        <end position="32"/>
    </location>
</feature>
<feature type="transmembrane region" description="Helical" evidence="6">
    <location>
        <begin position="180"/>
        <end position="200"/>
    </location>
</feature>
<evidence type="ECO:0000256" key="6">
    <source>
        <dbReference type="SAM" id="Phobius"/>
    </source>
</evidence>
<feature type="transmembrane region" description="Helical" evidence="6">
    <location>
        <begin position="285"/>
        <end position="302"/>
    </location>
</feature>
<organism evidence="7 8">
    <name type="scientific">Candidatus Nitrosymbiomonas proteolyticus</name>
    <dbReference type="NCBI Taxonomy" id="2608984"/>
    <lineage>
        <taxon>Bacteria</taxon>
        <taxon>Bacillati</taxon>
        <taxon>Armatimonadota</taxon>
        <taxon>Armatimonadota incertae sedis</taxon>
        <taxon>Candidatus Nitrosymbiomonas</taxon>
    </lineage>
</organism>
<dbReference type="InterPro" id="IPR001851">
    <property type="entry name" value="ABC_transp_permease"/>
</dbReference>
<keyword evidence="3 6" id="KW-0812">Transmembrane</keyword>
<feature type="transmembrane region" description="Helical" evidence="6">
    <location>
        <begin position="52"/>
        <end position="73"/>
    </location>
</feature>
<dbReference type="Pfam" id="PF02653">
    <property type="entry name" value="BPD_transp_2"/>
    <property type="match status" value="1"/>
</dbReference>
<dbReference type="GO" id="GO:0022857">
    <property type="term" value="F:transmembrane transporter activity"/>
    <property type="evidence" value="ECO:0007669"/>
    <property type="project" value="InterPro"/>
</dbReference>
<name>A0A809R8R1_9BACT</name>
<evidence type="ECO:0000256" key="3">
    <source>
        <dbReference type="ARBA" id="ARBA00022692"/>
    </source>
</evidence>
<protein>
    <submittedName>
        <fullName evidence="7">Monosaccharide ABC transporter membrane protein,CUT2 family</fullName>
    </submittedName>
</protein>
<evidence type="ECO:0000256" key="1">
    <source>
        <dbReference type="ARBA" id="ARBA00004651"/>
    </source>
</evidence>
<feature type="transmembrane region" description="Helical" evidence="6">
    <location>
        <begin position="109"/>
        <end position="131"/>
    </location>
</feature>
<evidence type="ECO:0000256" key="4">
    <source>
        <dbReference type="ARBA" id="ARBA00022989"/>
    </source>
</evidence>
<keyword evidence="5 6" id="KW-0472">Membrane</keyword>
<dbReference type="PANTHER" id="PTHR32196:SF63">
    <property type="entry name" value="INNER MEMBRANE ABC TRANSPORTER PERMEASE PROTEIN YJFF"/>
    <property type="match status" value="1"/>
</dbReference>
<gene>
    <name evidence="7" type="ORF">NPRO_15480</name>
</gene>
<dbReference type="KEGG" id="npy:NPRO_15480"/>
<feature type="transmembrane region" description="Helical" evidence="6">
    <location>
        <begin position="138"/>
        <end position="160"/>
    </location>
</feature>
<dbReference type="CDD" id="cd06579">
    <property type="entry name" value="TM_PBP1_transp_AraH_like"/>
    <property type="match status" value="1"/>
</dbReference>
<sequence>MKRTLQAVATSPQFGLVVVILLLSAALTLLAGTHIDRVSGQEVNSFLNRGTLLQVFTDASFFAIMAVGATVVIISGGIDLSVGAVYALSGVFMASVLRSAELTGPEALVLGFGLACAVGIACGLANGVLICGLKVHPFIITLGSMMVFRGVAFVTTRAESILVPGSLTEFAKATLGLGKGLYPVPLLLTLVVGGLGWLFLTRTAPGRQVFAIGGNEVASLYSGVPVSRVLVLVYAISGLCAGIAAYLGASYYGSASSSDGQGYELLVIASAVVGGASLRGGKGSAVSALLGALLIALFRQAVRTLKFDQNYEQILIGCAIIVAVVLDRWSSRIGESRSTRSQ</sequence>
<proteinExistence type="predicted"/>